<reference evidence="2" key="1">
    <citation type="submission" date="2014-11" db="EMBL/GenBank/DDBJ databases">
        <authorList>
            <person name="Amaro Gonzalez C."/>
        </authorList>
    </citation>
    <scope>NUCLEOTIDE SEQUENCE</scope>
</reference>
<sequence length="36" mass="4151">MLTWYRNSNTKPISAYSLLLLLPASHIITDIINTYI</sequence>
<feature type="transmembrane region" description="Helical" evidence="1">
    <location>
        <begin position="13"/>
        <end position="32"/>
    </location>
</feature>
<keyword evidence="1" id="KW-0472">Membrane</keyword>
<protein>
    <submittedName>
        <fullName evidence="2">Uncharacterized protein</fullName>
    </submittedName>
</protein>
<keyword evidence="1" id="KW-0812">Transmembrane</keyword>
<evidence type="ECO:0000256" key="1">
    <source>
        <dbReference type="SAM" id="Phobius"/>
    </source>
</evidence>
<proteinExistence type="predicted"/>
<evidence type="ECO:0000313" key="2">
    <source>
        <dbReference type="EMBL" id="JAH19002.1"/>
    </source>
</evidence>
<dbReference type="AlphaFoldDB" id="A0A0E9QRE8"/>
<organism evidence="2">
    <name type="scientific">Anguilla anguilla</name>
    <name type="common">European freshwater eel</name>
    <name type="synonym">Muraena anguilla</name>
    <dbReference type="NCBI Taxonomy" id="7936"/>
    <lineage>
        <taxon>Eukaryota</taxon>
        <taxon>Metazoa</taxon>
        <taxon>Chordata</taxon>
        <taxon>Craniata</taxon>
        <taxon>Vertebrata</taxon>
        <taxon>Euteleostomi</taxon>
        <taxon>Actinopterygii</taxon>
        <taxon>Neopterygii</taxon>
        <taxon>Teleostei</taxon>
        <taxon>Anguilliformes</taxon>
        <taxon>Anguillidae</taxon>
        <taxon>Anguilla</taxon>
    </lineage>
</organism>
<accession>A0A0E9QRE8</accession>
<dbReference type="EMBL" id="GBXM01089575">
    <property type="protein sequence ID" value="JAH19002.1"/>
    <property type="molecule type" value="Transcribed_RNA"/>
</dbReference>
<reference evidence="2" key="2">
    <citation type="journal article" date="2015" name="Fish Shellfish Immunol.">
        <title>Early steps in the European eel (Anguilla anguilla)-Vibrio vulnificus interaction in the gills: Role of the RtxA13 toxin.</title>
        <authorList>
            <person name="Callol A."/>
            <person name="Pajuelo D."/>
            <person name="Ebbesson L."/>
            <person name="Teles M."/>
            <person name="MacKenzie S."/>
            <person name="Amaro C."/>
        </authorList>
    </citation>
    <scope>NUCLEOTIDE SEQUENCE</scope>
</reference>
<name>A0A0E9QRE8_ANGAN</name>
<keyword evidence="1" id="KW-1133">Transmembrane helix</keyword>